<protein>
    <submittedName>
        <fullName evidence="1">Uncharacterized protein</fullName>
    </submittedName>
</protein>
<dbReference type="AlphaFoldDB" id="A0A918K8G9"/>
<reference evidence="1" key="2">
    <citation type="submission" date="2020-09" db="EMBL/GenBank/DDBJ databases">
        <authorList>
            <person name="Sun Q."/>
            <person name="Ohkuma M."/>
        </authorList>
    </citation>
    <scope>NUCLEOTIDE SEQUENCE</scope>
    <source>
        <strain evidence="1">JCM 4956</strain>
    </source>
</reference>
<keyword evidence="2" id="KW-1185">Reference proteome</keyword>
<name>A0A918K8G9_9ACTN</name>
<evidence type="ECO:0000313" key="1">
    <source>
        <dbReference type="EMBL" id="GGX54757.1"/>
    </source>
</evidence>
<accession>A0A918K8G9</accession>
<proteinExistence type="predicted"/>
<dbReference type="RefSeq" id="WP_190035286.1">
    <property type="nucleotide sequence ID" value="NZ_BMWD01000006.1"/>
</dbReference>
<dbReference type="Proteomes" id="UP000645555">
    <property type="component" value="Unassembled WGS sequence"/>
</dbReference>
<reference evidence="1" key="1">
    <citation type="journal article" date="2014" name="Int. J. Syst. Evol. Microbiol.">
        <title>Complete genome sequence of Corynebacterium casei LMG S-19264T (=DSM 44701T), isolated from a smear-ripened cheese.</title>
        <authorList>
            <consortium name="US DOE Joint Genome Institute (JGI-PGF)"/>
            <person name="Walter F."/>
            <person name="Albersmeier A."/>
            <person name="Kalinowski J."/>
            <person name="Ruckert C."/>
        </authorList>
    </citation>
    <scope>NUCLEOTIDE SEQUENCE</scope>
    <source>
        <strain evidence="1">JCM 4956</strain>
    </source>
</reference>
<organism evidence="1 2">
    <name type="scientific">Streptomyces fructofermentans</name>
    <dbReference type="NCBI Taxonomy" id="152141"/>
    <lineage>
        <taxon>Bacteria</taxon>
        <taxon>Bacillati</taxon>
        <taxon>Actinomycetota</taxon>
        <taxon>Actinomycetes</taxon>
        <taxon>Kitasatosporales</taxon>
        <taxon>Streptomycetaceae</taxon>
        <taxon>Streptomyces</taxon>
    </lineage>
</organism>
<comment type="caution">
    <text evidence="1">The sequence shown here is derived from an EMBL/GenBank/DDBJ whole genome shotgun (WGS) entry which is preliminary data.</text>
</comment>
<evidence type="ECO:0000313" key="2">
    <source>
        <dbReference type="Proteomes" id="UP000645555"/>
    </source>
</evidence>
<gene>
    <name evidence="1" type="ORF">GCM10010515_22630</name>
</gene>
<sequence>MANERVFRCFTCRTYEAHRPPAGEPERRWLRELTGKKYVDDYWMCTRGECRNVRYAWDDDPFDPPLRMPEFD</sequence>
<dbReference type="EMBL" id="BMWD01000006">
    <property type="protein sequence ID" value="GGX54757.1"/>
    <property type="molecule type" value="Genomic_DNA"/>
</dbReference>